<dbReference type="EMBL" id="JAVFWL010000004">
    <property type="protein sequence ID" value="KAK6749399.1"/>
    <property type="molecule type" value="Genomic_DNA"/>
</dbReference>
<evidence type="ECO:0000256" key="1">
    <source>
        <dbReference type="SAM" id="MobiDB-lite"/>
    </source>
</evidence>
<sequence>MSTNNSNAPGTGADSTGASSLSSVPKNPAQNVSKANSGQKKPQTPPQYQFQLEKKTKEQVLLAIEKAQQEDEDQPLLAIQSSQSETKIEEKKLAESAIVKAFNEAERKKLSEFK</sequence>
<dbReference type="Proteomes" id="UP001303046">
    <property type="component" value="Unassembled WGS sequence"/>
</dbReference>
<evidence type="ECO:0000313" key="3">
    <source>
        <dbReference type="Proteomes" id="UP001303046"/>
    </source>
</evidence>
<comment type="caution">
    <text evidence="2">The sequence shown here is derived from an EMBL/GenBank/DDBJ whole genome shotgun (WGS) entry which is preliminary data.</text>
</comment>
<evidence type="ECO:0000313" key="2">
    <source>
        <dbReference type="EMBL" id="KAK6749399.1"/>
    </source>
</evidence>
<proteinExistence type="predicted"/>
<organism evidence="2 3">
    <name type="scientific">Necator americanus</name>
    <name type="common">Human hookworm</name>
    <dbReference type="NCBI Taxonomy" id="51031"/>
    <lineage>
        <taxon>Eukaryota</taxon>
        <taxon>Metazoa</taxon>
        <taxon>Ecdysozoa</taxon>
        <taxon>Nematoda</taxon>
        <taxon>Chromadorea</taxon>
        <taxon>Rhabditida</taxon>
        <taxon>Rhabditina</taxon>
        <taxon>Rhabditomorpha</taxon>
        <taxon>Strongyloidea</taxon>
        <taxon>Ancylostomatidae</taxon>
        <taxon>Bunostominae</taxon>
        <taxon>Necator</taxon>
    </lineage>
</organism>
<keyword evidence="3" id="KW-1185">Reference proteome</keyword>
<reference evidence="2 3" key="1">
    <citation type="submission" date="2023-08" db="EMBL/GenBank/DDBJ databases">
        <title>A Necator americanus chromosomal reference genome.</title>
        <authorList>
            <person name="Ilik V."/>
            <person name="Petrzelkova K.J."/>
            <person name="Pardy F."/>
            <person name="Fuh T."/>
            <person name="Niatou-Singa F.S."/>
            <person name="Gouil Q."/>
            <person name="Baker L."/>
            <person name="Ritchie M.E."/>
            <person name="Jex A.R."/>
            <person name="Gazzola D."/>
            <person name="Li H."/>
            <person name="Toshio Fujiwara R."/>
            <person name="Zhan B."/>
            <person name="Aroian R.V."/>
            <person name="Pafco B."/>
            <person name="Schwarz E.M."/>
        </authorList>
    </citation>
    <scope>NUCLEOTIDE SEQUENCE [LARGE SCALE GENOMIC DNA]</scope>
    <source>
        <strain evidence="2 3">Aroian</strain>
        <tissue evidence="2">Whole animal</tissue>
    </source>
</reference>
<feature type="region of interest" description="Disordered" evidence="1">
    <location>
        <begin position="1"/>
        <end position="49"/>
    </location>
</feature>
<protein>
    <submittedName>
        <fullName evidence="2">Uncharacterized protein</fullName>
    </submittedName>
</protein>
<gene>
    <name evidence="2" type="primary">Necator_chrIV.g15089</name>
    <name evidence="2" type="ORF">RB195_001794</name>
</gene>
<accession>A0ABR1DFZ2</accession>
<feature type="region of interest" description="Disordered" evidence="1">
    <location>
        <begin position="67"/>
        <end position="87"/>
    </location>
</feature>
<name>A0ABR1DFZ2_NECAM</name>